<dbReference type="Proteomes" id="UP000830395">
    <property type="component" value="Chromosome 16"/>
</dbReference>
<comment type="caution">
    <text evidence="1">The sequence shown here is derived from an EMBL/GenBank/DDBJ whole genome shotgun (WGS) entry which is preliminary data.</text>
</comment>
<protein>
    <submittedName>
        <fullName evidence="1">Uncharacterized protein</fullName>
    </submittedName>
</protein>
<proteinExistence type="predicted"/>
<accession>A0ACC5Z2C6</accession>
<organism evidence="1 2">
    <name type="scientific">Pangasius djambal</name>
    <dbReference type="NCBI Taxonomy" id="1691987"/>
    <lineage>
        <taxon>Eukaryota</taxon>
        <taxon>Metazoa</taxon>
        <taxon>Chordata</taxon>
        <taxon>Craniata</taxon>
        <taxon>Vertebrata</taxon>
        <taxon>Euteleostomi</taxon>
        <taxon>Actinopterygii</taxon>
        <taxon>Neopterygii</taxon>
        <taxon>Teleostei</taxon>
        <taxon>Ostariophysi</taxon>
        <taxon>Siluriformes</taxon>
        <taxon>Pangasiidae</taxon>
        <taxon>Pangasius</taxon>
    </lineage>
</organism>
<reference evidence="1" key="1">
    <citation type="submission" date="2020-02" db="EMBL/GenBank/DDBJ databases">
        <title>Genome sequencing of the panga catfish, Pangasius djambal.</title>
        <authorList>
            <person name="Wen M."/>
            <person name="Zahm M."/>
            <person name="Roques C."/>
            <person name="Cabau C."/>
            <person name="Klopp C."/>
            <person name="Donnadieu C."/>
            <person name="Jouanno E."/>
            <person name="Avarre J.-C."/>
            <person name="Campet M."/>
            <person name="Ha T."/>
            <person name="Dugue R."/>
            <person name="Lampietro C."/>
            <person name="Louis A."/>
            <person name="Herpin A."/>
            <person name="Echchiki A."/>
            <person name="Berthelot C."/>
            <person name="Parey E."/>
            <person name="Roest-Crollius H."/>
            <person name="Braasch I."/>
            <person name="Postlethwait J.H."/>
            <person name="Bobe J."/>
            <person name="Montfort J."/>
            <person name="Bouchez O."/>
            <person name="Begum T."/>
            <person name="Schartl M."/>
            <person name="Gustiano R."/>
            <person name="Guiguen Y."/>
        </authorList>
    </citation>
    <scope>NUCLEOTIDE SEQUENCE</scope>
    <source>
        <strain evidence="1">Pdj_M5554</strain>
    </source>
</reference>
<keyword evidence="2" id="KW-1185">Reference proteome</keyword>
<dbReference type="EMBL" id="CM040990">
    <property type="protein sequence ID" value="MCJ8742032.1"/>
    <property type="molecule type" value="Genomic_DNA"/>
</dbReference>
<evidence type="ECO:0000313" key="2">
    <source>
        <dbReference type="Proteomes" id="UP000830395"/>
    </source>
</evidence>
<name>A0ACC5Z2C6_9TELE</name>
<gene>
    <name evidence="1" type="ORF">PDJAM_G00077480</name>
</gene>
<sequence>MLWTLVFLGLSAHFVAPSRGKTCSLLKRNNKATFHGTKDKYNPGETLSYSCNVGFRLNGSSSVLLCETTGKWHPPVNCQKIKCEKFTIANGKVKIGHLKYNTEVNISCKDGYRLRGPSVVTCGADSSWTPDLPTCEEVLPVQVTCLPPAVPNSSGQDGYKMAYEVGEQATISCQEGFEPIGSSQVTCGADGQWQEMPECRISGGKCQPPPYFPNAHTEHSNQRHYEPNTPVRFKCNHGYRMVRGLSTIYCRNGRWTDLHLICEKKRCGSAGEIQNGRYRYTGSLFGDTATVTCNEGHRLVGVGERHCRAHGWDGRVPVCEAIQCPEPPEVPDADLFFDTSGIIKHGYVASYRCRLGTLIGSSDIFCTEDGTWSAPAPRCEGQHKAKRITLPVLYHETVLYSPP</sequence>
<evidence type="ECO:0000313" key="1">
    <source>
        <dbReference type="EMBL" id="MCJ8742032.1"/>
    </source>
</evidence>